<evidence type="ECO:0000256" key="4">
    <source>
        <dbReference type="ARBA" id="ARBA00022628"/>
    </source>
</evidence>
<keyword evidence="8" id="KW-0458">Lysosome</keyword>
<evidence type="ECO:0000256" key="1">
    <source>
        <dbReference type="ARBA" id="ARBA00004155"/>
    </source>
</evidence>
<comment type="subcellular location">
    <subcellularLocation>
        <location evidence="1">Lysosome membrane</location>
        <topology evidence="1">Multi-pass membrane protein</topology>
    </subcellularLocation>
</comment>
<accession>A0A6A4VK77</accession>
<evidence type="ECO:0000256" key="10">
    <source>
        <dbReference type="SAM" id="Coils"/>
    </source>
</evidence>
<feature type="transmembrane region" description="Helical" evidence="11">
    <location>
        <begin position="204"/>
        <end position="228"/>
    </location>
</feature>
<name>A0A6A4VK77_AMPAM</name>
<dbReference type="InterPro" id="IPR006876">
    <property type="entry name" value="LMBR1-like_membr_prot"/>
</dbReference>
<dbReference type="OrthoDB" id="73273at2759"/>
<protein>
    <submittedName>
        <fullName evidence="12">Putative lysosomal cobalamin transporter</fullName>
    </submittedName>
</protein>
<dbReference type="Pfam" id="PF04791">
    <property type="entry name" value="LMBR1"/>
    <property type="match status" value="1"/>
</dbReference>
<dbReference type="PANTHER" id="PTHR16130:SF2">
    <property type="entry name" value="LYSOSOMAL COBALAMIN TRANSPORT ESCORT PROTEIN LMBD1"/>
    <property type="match status" value="1"/>
</dbReference>
<keyword evidence="6 11" id="KW-1133">Transmembrane helix</keyword>
<evidence type="ECO:0000256" key="9">
    <source>
        <dbReference type="ARBA" id="ARBA00023285"/>
    </source>
</evidence>
<evidence type="ECO:0000256" key="6">
    <source>
        <dbReference type="ARBA" id="ARBA00022989"/>
    </source>
</evidence>
<evidence type="ECO:0000256" key="11">
    <source>
        <dbReference type="SAM" id="Phobius"/>
    </source>
</evidence>
<gene>
    <name evidence="12" type="ORF">FJT64_011996</name>
</gene>
<keyword evidence="7 11" id="KW-0472">Membrane</keyword>
<dbReference type="GO" id="GO:0072665">
    <property type="term" value="P:protein localization to vacuole"/>
    <property type="evidence" value="ECO:0007669"/>
    <property type="project" value="TreeGrafter"/>
</dbReference>
<feature type="coiled-coil region" evidence="10">
    <location>
        <begin position="236"/>
        <end position="263"/>
    </location>
</feature>
<dbReference type="Proteomes" id="UP000440578">
    <property type="component" value="Unassembled WGS sequence"/>
</dbReference>
<dbReference type="InterPro" id="IPR050854">
    <property type="entry name" value="LMBD1_LysCbl_Transport"/>
</dbReference>
<evidence type="ECO:0000256" key="8">
    <source>
        <dbReference type="ARBA" id="ARBA00023228"/>
    </source>
</evidence>
<proteinExistence type="inferred from homology"/>
<evidence type="ECO:0000256" key="2">
    <source>
        <dbReference type="ARBA" id="ARBA00009901"/>
    </source>
</evidence>
<dbReference type="PANTHER" id="PTHR16130">
    <property type="entry name" value="LYSOSOMAL COBALAMIN TRANSPORTER-RELATED"/>
    <property type="match status" value="1"/>
</dbReference>
<organism evidence="12 13">
    <name type="scientific">Amphibalanus amphitrite</name>
    <name type="common">Striped barnacle</name>
    <name type="synonym">Balanus amphitrite</name>
    <dbReference type="NCBI Taxonomy" id="1232801"/>
    <lineage>
        <taxon>Eukaryota</taxon>
        <taxon>Metazoa</taxon>
        <taxon>Ecdysozoa</taxon>
        <taxon>Arthropoda</taxon>
        <taxon>Crustacea</taxon>
        <taxon>Multicrustacea</taxon>
        <taxon>Cirripedia</taxon>
        <taxon>Thoracica</taxon>
        <taxon>Thoracicalcarea</taxon>
        <taxon>Balanomorpha</taxon>
        <taxon>Balanoidea</taxon>
        <taxon>Balanidae</taxon>
        <taxon>Amphibalaninae</taxon>
        <taxon>Amphibalanus</taxon>
    </lineage>
</organism>
<feature type="transmembrane region" description="Helical" evidence="11">
    <location>
        <begin position="12"/>
        <end position="34"/>
    </location>
</feature>
<keyword evidence="10" id="KW-0175">Coiled coil</keyword>
<keyword evidence="9" id="KW-0170">Cobalt</keyword>
<keyword evidence="13" id="KW-1185">Reference proteome</keyword>
<keyword evidence="3" id="KW-0813">Transport</keyword>
<feature type="transmembrane region" description="Helical" evidence="11">
    <location>
        <begin position="495"/>
        <end position="521"/>
    </location>
</feature>
<dbReference type="GO" id="GO:0031419">
    <property type="term" value="F:cobalamin binding"/>
    <property type="evidence" value="ECO:0007669"/>
    <property type="project" value="UniProtKB-KW"/>
</dbReference>
<sequence length="544" mass="61950">MLFMENVAPPSFFAAKWIPIIISLLVVSTVSWLYVLYYQRSTGRSWLVSAMVAFSLSVTLLVLVIIPVDVYAISSMKHKDGTFEPWASRNATREHIENTIMTGYYVLYTLVFFVVFFLLPFAYFFYREPKANEERGRPELTARQRARTAVKYSMLFVVLFFVLVALGLLVPFAPPPPVNSTAWHKFEFLVEELETESGEDVISILLYSLSLVGMCAVVGYTGLGLSLWPIRLLRGQESVQEQREDVRQERRRLQLQINTLRDQANYSTFPSWQVDRLNSLEREEAVLGRRETELNEAVGNWMNRCSGFFRPFEVVLGITVLVTGAVTFTALLLSNIDKALHSLGMKTGYILPERQLPNPMDWLLSESDRLYPLDYILYLVLIFTLVGATVSCIQDIGVRVFAVKLYSIRPGRTPAHGLILLVLSLVYVLLALNVLLLSIAPQYTMYGDQHYIKDEVQPDNSVKREVLPCTASAPAGECVLSRMALLLLRFSYKAWIFGAVFYWATWLFLLSVVMGFFIALYRRRPRQGAGLPTEEDRLLDNVDA</sequence>
<evidence type="ECO:0000256" key="5">
    <source>
        <dbReference type="ARBA" id="ARBA00022692"/>
    </source>
</evidence>
<keyword evidence="5 11" id="KW-0812">Transmembrane</keyword>
<feature type="transmembrane region" description="Helical" evidence="11">
    <location>
        <begin position="46"/>
        <end position="68"/>
    </location>
</feature>
<dbReference type="AlphaFoldDB" id="A0A6A4VK77"/>
<evidence type="ECO:0000313" key="13">
    <source>
        <dbReference type="Proteomes" id="UP000440578"/>
    </source>
</evidence>
<reference evidence="12 13" key="1">
    <citation type="submission" date="2019-07" db="EMBL/GenBank/DDBJ databases">
        <title>Draft genome assembly of a fouling barnacle, Amphibalanus amphitrite (Darwin, 1854): The first reference genome for Thecostraca.</title>
        <authorList>
            <person name="Kim W."/>
        </authorList>
    </citation>
    <scope>NUCLEOTIDE SEQUENCE [LARGE SCALE GENOMIC DNA]</scope>
    <source>
        <strain evidence="12">SNU_AA5</strain>
        <tissue evidence="12">Soma without cirri and trophi</tissue>
    </source>
</reference>
<keyword evidence="4" id="KW-0846">Cobalamin</keyword>
<dbReference type="EMBL" id="VIIS01002005">
    <property type="protein sequence ID" value="KAF0289781.1"/>
    <property type="molecule type" value="Genomic_DNA"/>
</dbReference>
<feature type="transmembrane region" description="Helical" evidence="11">
    <location>
        <begin position="314"/>
        <end position="336"/>
    </location>
</feature>
<comment type="similarity">
    <text evidence="2">Belongs to the LIMR family. LMBRD1 subfamily.</text>
</comment>
<feature type="transmembrane region" description="Helical" evidence="11">
    <location>
        <begin position="105"/>
        <end position="126"/>
    </location>
</feature>
<dbReference type="GO" id="GO:0005765">
    <property type="term" value="C:lysosomal membrane"/>
    <property type="evidence" value="ECO:0007669"/>
    <property type="project" value="UniProtKB-SubCell"/>
</dbReference>
<feature type="transmembrane region" description="Helical" evidence="11">
    <location>
        <begin position="152"/>
        <end position="173"/>
    </location>
</feature>
<evidence type="ECO:0000256" key="7">
    <source>
        <dbReference type="ARBA" id="ARBA00023136"/>
    </source>
</evidence>
<comment type="caution">
    <text evidence="12">The sequence shown here is derived from an EMBL/GenBank/DDBJ whole genome shotgun (WGS) entry which is preliminary data.</text>
</comment>
<evidence type="ECO:0000313" key="12">
    <source>
        <dbReference type="EMBL" id="KAF0289781.1"/>
    </source>
</evidence>
<feature type="transmembrane region" description="Helical" evidence="11">
    <location>
        <begin position="375"/>
        <end position="397"/>
    </location>
</feature>
<feature type="transmembrane region" description="Helical" evidence="11">
    <location>
        <begin position="418"/>
        <end position="440"/>
    </location>
</feature>
<evidence type="ECO:0000256" key="3">
    <source>
        <dbReference type="ARBA" id="ARBA00022448"/>
    </source>
</evidence>